<name>A0ABP1S395_9HEXA</name>
<feature type="compositionally biased region" description="Basic and acidic residues" evidence="1">
    <location>
        <begin position="850"/>
        <end position="862"/>
    </location>
</feature>
<feature type="compositionally biased region" description="Acidic residues" evidence="1">
    <location>
        <begin position="870"/>
        <end position="883"/>
    </location>
</feature>
<feature type="compositionally biased region" description="Acidic residues" evidence="1">
    <location>
        <begin position="794"/>
        <end position="828"/>
    </location>
</feature>
<protein>
    <submittedName>
        <fullName evidence="2">Uncharacterized protein</fullName>
    </submittedName>
</protein>
<sequence length="883" mass="101204">MPRKTTSKPSRGKGPATKRRAPTTLKPPSAMPTDGSEGEGLIQDPLYFYPTQSIPPLLPMVKNLDSGDVHFEFSTGKLFTKTELNNPIILYGQPFFGKTFIFEKTMESVQKWYRNIPNHWVHFISLKDAAKVMKSQPRPRSFIELCARCLNTPHKSLGKLFKPLPSDLVQKYIEKNDYCFLIEGELFLDGLDEMPTDERTVFLSLLSQVKRKREEIPVRIWLSARTHLRSNVELIFGLKSSFEITGYDLESQMNLIHSHIRNQMFPNQYKPDHVEEEATFTLTQWTYSQLSREIKNFESTIGSMPCVLITIAQLLIQRPTARVVGESIPLLNLIVNKTGKEVIDAVNLCFHENYKRKFGDVFPFHKMTDLIRVILQNEYHFDCDIDHETIILDDELLSMGFLVNDGNLGAIKFQNRTIADYWLAKYFSIPGRPVHNLSENAIFSLLFFDKDAKDFRKFYDMFMLSVGRSPSPILRGILVEYYKLGEGMEEEWGKIKDEGTVLHFAIMEGFHRIATTFLDAFSRDSNTELEELKKLLMMRAPVDVEQNRGLPNATKKRHLISTLSMVALFGYSDQINVYFETYKAAFTYEEIQHEFEIQNQWTPLHYAAAHSNLWFIMCLAKYNIIPTPGIFNPEGRLALHLLMTYHWNYSMVLKDHAAHDDDLRRPLVLETKEGSGSVEEEKRVLPRRKDISVVIEMIKLVGGNSSMLQLGHHECFRYMLQIGEDFNLGTKPENITVFQYAAGAGLAKTKQFLHDLVNEVVDSETSPHSPEMNISDQFVQQRQGASSDKSDNLSDNENEDPDAEDSNADEEDDSDDVVEEVIDEDGDPVPDATRSVCKKLKWMDLWGSLKNDEQGTARERYSSPDSQVPDIDDNAENGEEEEA</sequence>
<evidence type="ECO:0000313" key="3">
    <source>
        <dbReference type="Proteomes" id="UP001642540"/>
    </source>
</evidence>
<proteinExistence type="predicted"/>
<dbReference type="Gene3D" id="1.25.40.20">
    <property type="entry name" value="Ankyrin repeat-containing domain"/>
    <property type="match status" value="1"/>
</dbReference>
<comment type="caution">
    <text evidence="2">The sequence shown here is derived from an EMBL/GenBank/DDBJ whole genome shotgun (WGS) entry which is preliminary data.</text>
</comment>
<organism evidence="2 3">
    <name type="scientific">Orchesella dallaii</name>
    <dbReference type="NCBI Taxonomy" id="48710"/>
    <lineage>
        <taxon>Eukaryota</taxon>
        <taxon>Metazoa</taxon>
        <taxon>Ecdysozoa</taxon>
        <taxon>Arthropoda</taxon>
        <taxon>Hexapoda</taxon>
        <taxon>Collembola</taxon>
        <taxon>Entomobryomorpha</taxon>
        <taxon>Entomobryoidea</taxon>
        <taxon>Orchesellidae</taxon>
        <taxon>Orchesellinae</taxon>
        <taxon>Orchesella</taxon>
    </lineage>
</organism>
<gene>
    <name evidence="2" type="ORF">ODALV1_LOCUS29100</name>
</gene>
<dbReference type="EMBL" id="CAXLJM020000148">
    <property type="protein sequence ID" value="CAL8142602.1"/>
    <property type="molecule type" value="Genomic_DNA"/>
</dbReference>
<feature type="region of interest" description="Disordered" evidence="1">
    <location>
        <begin position="1"/>
        <end position="37"/>
    </location>
</feature>
<reference evidence="2 3" key="1">
    <citation type="submission" date="2024-08" db="EMBL/GenBank/DDBJ databases">
        <authorList>
            <person name="Cucini C."/>
            <person name="Frati F."/>
        </authorList>
    </citation>
    <scope>NUCLEOTIDE SEQUENCE [LARGE SCALE GENOMIC DNA]</scope>
</reference>
<dbReference type="SUPFAM" id="SSF48403">
    <property type="entry name" value="Ankyrin repeat"/>
    <property type="match status" value="1"/>
</dbReference>
<keyword evidence="3" id="KW-1185">Reference proteome</keyword>
<evidence type="ECO:0000256" key="1">
    <source>
        <dbReference type="SAM" id="MobiDB-lite"/>
    </source>
</evidence>
<dbReference type="Gene3D" id="3.40.50.300">
    <property type="entry name" value="P-loop containing nucleotide triphosphate hydrolases"/>
    <property type="match status" value="1"/>
</dbReference>
<feature type="region of interest" description="Disordered" evidence="1">
    <location>
        <begin position="849"/>
        <end position="883"/>
    </location>
</feature>
<evidence type="ECO:0000313" key="2">
    <source>
        <dbReference type="EMBL" id="CAL8142602.1"/>
    </source>
</evidence>
<accession>A0ABP1S395</accession>
<dbReference type="InterPro" id="IPR027417">
    <property type="entry name" value="P-loop_NTPase"/>
</dbReference>
<dbReference type="InterPro" id="IPR036770">
    <property type="entry name" value="Ankyrin_rpt-contain_sf"/>
</dbReference>
<feature type="region of interest" description="Disordered" evidence="1">
    <location>
        <begin position="779"/>
        <end position="836"/>
    </location>
</feature>
<dbReference type="Proteomes" id="UP001642540">
    <property type="component" value="Unassembled WGS sequence"/>
</dbReference>